<dbReference type="Proteomes" id="UP000231067">
    <property type="component" value="Unassembled WGS sequence"/>
</dbReference>
<gene>
    <name evidence="1" type="ORF">COX18_01865</name>
</gene>
<dbReference type="AlphaFoldDB" id="A0A2H0AAV4"/>
<name>A0A2H0AAV4_9BACT</name>
<dbReference type="EMBL" id="PCSH01000030">
    <property type="protein sequence ID" value="PIP41950.1"/>
    <property type="molecule type" value="Genomic_DNA"/>
</dbReference>
<organism evidence="1 2">
    <name type="scientific">Candidatus Desantisbacteria bacterium CG23_combo_of_CG06-09_8_20_14_all_40_23</name>
    <dbReference type="NCBI Taxonomy" id="1974550"/>
    <lineage>
        <taxon>Bacteria</taxon>
        <taxon>Candidatus Desantisiibacteriota</taxon>
    </lineage>
</organism>
<comment type="caution">
    <text evidence="1">The sequence shown here is derived from an EMBL/GenBank/DDBJ whole genome shotgun (WGS) entry which is preliminary data.</text>
</comment>
<reference evidence="1 2" key="1">
    <citation type="submission" date="2017-09" db="EMBL/GenBank/DDBJ databases">
        <title>Depth-based differentiation of microbial function through sediment-hosted aquifers and enrichment of novel symbionts in the deep terrestrial subsurface.</title>
        <authorList>
            <person name="Probst A.J."/>
            <person name="Ladd B."/>
            <person name="Jarett J.K."/>
            <person name="Geller-Mcgrath D.E."/>
            <person name="Sieber C.M."/>
            <person name="Emerson J.B."/>
            <person name="Anantharaman K."/>
            <person name="Thomas B.C."/>
            <person name="Malmstrom R."/>
            <person name="Stieglmeier M."/>
            <person name="Klingl A."/>
            <person name="Woyke T."/>
            <person name="Ryan C.M."/>
            <person name="Banfield J.F."/>
        </authorList>
    </citation>
    <scope>NUCLEOTIDE SEQUENCE [LARGE SCALE GENOMIC DNA]</scope>
    <source>
        <strain evidence="1">CG23_combo_of_CG06-09_8_20_14_all_40_23</strain>
    </source>
</reference>
<accession>A0A2H0AAV4</accession>
<proteinExistence type="predicted"/>
<protein>
    <submittedName>
        <fullName evidence="1">Uncharacterized protein</fullName>
    </submittedName>
</protein>
<evidence type="ECO:0000313" key="1">
    <source>
        <dbReference type="EMBL" id="PIP41950.1"/>
    </source>
</evidence>
<evidence type="ECO:0000313" key="2">
    <source>
        <dbReference type="Proteomes" id="UP000231067"/>
    </source>
</evidence>
<sequence>MYLAKEQMSKIIHEQPDDSSYDEVLRELAFARMVDRGIEDSDAKRTISNAEMKHRIRTWQK</sequence>